<name>A0A0N5ARB2_9BILA</name>
<keyword evidence="3" id="KW-1185">Reference proteome</keyword>
<feature type="compositionally biased region" description="Basic residues" evidence="1">
    <location>
        <begin position="46"/>
        <end position="55"/>
    </location>
</feature>
<evidence type="ECO:0000313" key="4">
    <source>
        <dbReference type="WBParaSite" id="SMUV_0000725301-mRNA-1"/>
    </source>
</evidence>
<keyword evidence="2" id="KW-0812">Transmembrane</keyword>
<dbReference type="WBParaSite" id="SMUV_0000725301-mRNA-1">
    <property type="protein sequence ID" value="SMUV_0000725301-mRNA-1"/>
    <property type="gene ID" value="SMUV_0000725301"/>
</dbReference>
<feature type="region of interest" description="Disordered" evidence="1">
    <location>
        <begin position="1"/>
        <end position="74"/>
    </location>
</feature>
<evidence type="ECO:0000256" key="1">
    <source>
        <dbReference type="SAM" id="MobiDB-lite"/>
    </source>
</evidence>
<proteinExistence type="predicted"/>
<feature type="compositionally biased region" description="Pro residues" evidence="1">
    <location>
        <begin position="61"/>
        <end position="70"/>
    </location>
</feature>
<reference evidence="4" key="1">
    <citation type="submission" date="2017-02" db="UniProtKB">
        <authorList>
            <consortium name="WormBaseParasite"/>
        </authorList>
    </citation>
    <scope>IDENTIFICATION</scope>
</reference>
<sequence length="157" mass="17994">MNQNDKDDFFNAALRSHSRDPATNLIPNQQPATTKDGTTQITNEQRKKRHKKNKTQVKPQEPTPPPPPPEKTGGRTIWRNIIWQLILFVYSGIGGVAFSAIEGYKFIYCTTCLTAFCSNNKYNIYTITSLLTRNMKIFCKNLFEQYLSSAWQTLLTI</sequence>
<evidence type="ECO:0000256" key="2">
    <source>
        <dbReference type="SAM" id="Phobius"/>
    </source>
</evidence>
<feature type="compositionally biased region" description="Polar residues" evidence="1">
    <location>
        <begin position="25"/>
        <end position="43"/>
    </location>
</feature>
<dbReference type="Proteomes" id="UP000046393">
    <property type="component" value="Unplaced"/>
</dbReference>
<accession>A0A0N5ARB2</accession>
<evidence type="ECO:0000313" key="3">
    <source>
        <dbReference type="Proteomes" id="UP000046393"/>
    </source>
</evidence>
<organism evidence="3 4">
    <name type="scientific">Syphacia muris</name>
    <dbReference type="NCBI Taxonomy" id="451379"/>
    <lineage>
        <taxon>Eukaryota</taxon>
        <taxon>Metazoa</taxon>
        <taxon>Ecdysozoa</taxon>
        <taxon>Nematoda</taxon>
        <taxon>Chromadorea</taxon>
        <taxon>Rhabditida</taxon>
        <taxon>Spirurina</taxon>
        <taxon>Oxyuridomorpha</taxon>
        <taxon>Oxyuroidea</taxon>
        <taxon>Oxyuridae</taxon>
        <taxon>Syphacia</taxon>
    </lineage>
</organism>
<dbReference type="AlphaFoldDB" id="A0A0N5ARB2"/>
<dbReference type="STRING" id="451379.A0A0N5ARB2"/>
<protein>
    <submittedName>
        <fullName evidence="4">Uncharacterized protein</fullName>
    </submittedName>
</protein>
<keyword evidence="2" id="KW-1133">Transmembrane helix</keyword>
<keyword evidence="2" id="KW-0472">Membrane</keyword>
<feature type="transmembrane region" description="Helical" evidence="2">
    <location>
        <begin position="81"/>
        <end position="101"/>
    </location>
</feature>